<dbReference type="HAMAP" id="MF_00048">
    <property type="entry name" value="UPF0102"/>
    <property type="match status" value="1"/>
</dbReference>
<dbReference type="NCBIfam" id="NF009151">
    <property type="entry name" value="PRK12497.1-5"/>
    <property type="match status" value="1"/>
</dbReference>
<dbReference type="InterPro" id="IPR003509">
    <property type="entry name" value="UPF0102_YraN-like"/>
</dbReference>
<protein>
    <recommendedName>
        <fullName evidence="2">UPF0102 protein VZ95_15255</fullName>
    </recommendedName>
</protein>
<dbReference type="Proteomes" id="UP000033774">
    <property type="component" value="Unassembled WGS sequence"/>
</dbReference>
<evidence type="ECO:0000313" key="3">
    <source>
        <dbReference type="EMBL" id="KJV08831.1"/>
    </source>
</evidence>
<organism evidence="3 4">
    <name type="scientific">Elstera litoralis</name>
    <dbReference type="NCBI Taxonomy" id="552518"/>
    <lineage>
        <taxon>Bacteria</taxon>
        <taxon>Pseudomonadati</taxon>
        <taxon>Pseudomonadota</taxon>
        <taxon>Alphaproteobacteria</taxon>
        <taxon>Rhodospirillales</taxon>
        <taxon>Rhodospirillaceae</taxon>
        <taxon>Elstera</taxon>
    </lineage>
</organism>
<dbReference type="AlphaFoldDB" id="A0A0F3IQ16"/>
<dbReference type="InterPro" id="IPR011335">
    <property type="entry name" value="Restrct_endonuc-II-like"/>
</dbReference>
<evidence type="ECO:0000256" key="1">
    <source>
        <dbReference type="ARBA" id="ARBA00006738"/>
    </source>
</evidence>
<accession>A0A0F3IQ16</accession>
<comment type="similarity">
    <text evidence="1 2">Belongs to the UPF0102 family.</text>
</comment>
<dbReference type="PANTHER" id="PTHR34039:SF1">
    <property type="entry name" value="UPF0102 PROTEIN YRAN"/>
    <property type="match status" value="1"/>
</dbReference>
<name>A0A0F3IQ16_9PROT</name>
<dbReference type="Gene3D" id="3.40.1350.10">
    <property type="match status" value="1"/>
</dbReference>
<dbReference type="Pfam" id="PF02021">
    <property type="entry name" value="UPF0102"/>
    <property type="match status" value="1"/>
</dbReference>
<proteinExistence type="inferred from homology"/>
<sequence length="126" mass="14415">MIDRRTRGRAAFRRGRGAERLALALLWLKGYRLLGRNLRTPFGEIDLLARRGRVLAVIEVKARPDLATARAAISPHQQARLLNAVAWLVSRRDDFKDLQPRCDALLIAPRTWPRHLVNAFGDETHF</sequence>
<evidence type="ECO:0000313" key="4">
    <source>
        <dbReference type="Proteomes" id="UP000033774"/>
    </source>
</evidence>
<keyword evidence="4" id="KW-1185">Reference proteome</keyword>
<dbReference type="SUPFAM" id="SSF52980">
    <property type="entry name" value="Restriction endonuclease-like"/>
    <property type="match status" value="1"/>
</dbReference>
<reference evidence="3 4" key="1">
    <citation type="submission" date="2015-03" db="EMBL/GenBank/DDBJ databases">
        <title>Draft genome sequence of Elstera litoralis.</title>
        <authorList>
            <person name="Rahalkar M.C."/>
            <person name="Dhakephalkar P.K."/>
            <person name="Pore S.D."/>
            <person name="Arora P."/>
            <person name="Kapse N.G."/>
            <person name="Pandit P.S."/>
        </authorList>
    </citation>
    <scope>NUCLEOTIDE SEQUENCE [LARGE SCALE GENOMIC DNA]</scope>
    <source>
        <strain evidence="3 4">Dia-1</strain>
    </source>
</reference>
<dbReference type="EMBL" id="LAJY01000437">
    <property type="protein sequence ID" value="KJV08831.1"/>
    <property type="molecule type" value="Genomic_DNA"/>
</dbReference>
<evidence type="ECO:0000256" key="2">
    <source>
        <dbReference type="HAMAP-Rule" id="MF_00048"/>
    </source>
</evidence>
<gene>
    <name evidence="3" type="ORF">VZ95_15255</name>
</gene>
<dbReference type="GO" id="GO:0003676">
    <property type="term" value="F:nucleic acid binding"/>
    <property type="evidence" value="ECO:0007669"/>
    <property type="project" value="InterPro"/>
</dbReference>
<comment type="caution">
    <text evidence="3">The sequence shown here is derived from an EMBL/GenBank/DDBJ whole genome shotgun (WGS) entry which is preliminary data.</text>
</comment>
<dbReference type="OrthoDB" id="9812968at2"/>
<dbReference type="PANTHER" id="PTHR34039">
    <property type="entry name" value="UPF0102 PROTEIN YRAN"/>
    <property type="match status" value="1"/>
</dbReference>
<dbReference type="InterPro" id="IPR011856">
    <property type="entry name" value="tRNA_endonuc-like_dom_sf"/>
</dbReference>